<comment type="caution">
    <text evidence="2">The sequence shown here is derived from an EMBL/GenBank/DDBJ whole genome shotgun (WGS) entry which is preliminary data.</text>
</comment>
<feature type="chain" id="PRO_5045562145" evidence="1">
    <location>
        <begin position="18"/>
        <end position="237"/>
    </location>
</feature>
<organism evidence="2 3">
    <name type="scientific">Discina gigas</name>
    <dbReference type="NCBI Taxonomy" id="1032678"/>
    <lineage>
        <taxon>Eukaryota</taxon>
        <taxon>Fungi</taxon>
        <taxon>Dikarya</taxon>
        <taxon>Ascomycota</taxon>
        <taxon>Pezizomycotina</taxon>
        <taxon>Pezizomycetes</taxon>
        <taxon>Pezizales</taxon>
        <taxon>Discinaceae</taxon>
        <taxon>Discina</taxon>
    </lineage>
</organism>
<feature type="signal peptide" evidence="1">
    <location>
        <begin position="1"/>
        <end position="17"/>
    </location>
</feature>
<evidence type="ECO:0000313" key="3">
    <source>
        <dbReference type="Proteomes" id="UP001447188"/>
    </source>
</evidence>
<evidence type="ECO:0000313" key="2">
    <source>
        <dbReference type="EMBL" id="KAL0640734.1"/>
    </source>
</evidence>
<reference evidence="2 3" key="1">
    <citation type="submission" date="2024-02" db="EMBL/GenBank/DDBJ databases">
        <title>Discinaceae phylogenomics.</title>
        <authorList>
            <person name="Dirks A.C."/>
            <person name="James T.Y."/>
        </authorList>
    </citation>
    <scope>NUCLEOTIDE SEQUENCE [LARGE SCALE GENOMIC DNA]</scope>
    <source>
        <strain evidence="2 3">ACD0624</strain>
    </source>
</reference>
<evidence type="ECO:0000256" key="1">
    <source>
        <dbReference type="SAM" id="SignalP"/>
    </source>
</evidence>
<sequence length="237" mass="26519">MRLSPLLFLTGASLVSAQWGDYLNRILNPQKPFGAVEEVDQRAIIEKRVRTITSENWRSAINNTAATEDESVTDVAEEWLFYFTTSNANGTRNTTFWDGVFNETTVLLATSKSLPKINLGKINCASPESTKLCDTFFLTSQAKLPDFYHVASYANGTVDLREVPWAAGNITAAYLTNFHGQGLWKDVNAWTGVFNPMGGLLKEATPYVGMLLRYYEMFPPYVGMIVVSILARKVMYE</sequence>
<proteinExistence type="predicted"/>
<gene>
    <name evidence="2" type="ORF">Q9L58_000039</name>
</gene>
<name>A0ABR3GXY4_9PEZI</name>
<keyword evidence="1" id="KW-0732">Signal</keyword>
<dbReference type="Proteomes" id="UP001447188">
    <property type="component" value="Unassembled WGS sequence"/>
</dbReference>
<dbReference type="EMBL" id="JBBBZM010000001">
    <property type="protein sequence ID" value="KAL0640734.1"/>
    <property type="molecule type" value="Genomic_DNA"/>
</dbReference>
<keyword evidence="3" id="KW-1185">Reference proteome</keyword>
<protein>
    <submittedName>
        <fullName evidence="2">Uncharacterized protein</fullName>
    </submittedName>
</protein>
<accession>A0ABR3GXY4</accession>